<dbReference type="PROSITE" id="PS51918">
    <property type="entry name" value="RADICAL_SAM"/>
    <property type="match status" value="1"/>
</dbReference>
<comment type="function">
    <text evidence="10">May be a heme chaperone, appears to bind heme. Homologous bacterial proteins do not have oxygen-independent coproporphyrinogen-III oxidase activity. Binds 1 [4Fe-4S] cluster. The cluster is coordinated with 3 cysteines and an exchangeable S-adenosyl-L-methionine.</text>
</comment>
<dbReference type="RefSeq" id="XP_066914265.1">
    <property type="nucleotide sequence ID" value="XM_067058164.1"/>
</dbReference>
<comment type="similarity">
    <text evidence="1">Belongs to the anaerobic coproporphyrinogen-III oxidase family. HemW subfamily.</text>
</comment>
<evidence type="ECO:0000256" key="1">
    <source>
        <dbReference type="ARBA" id="ARBA00006100"/>
    </source>
</evidence>
<evidence type="ECO:0000256" key="5">
    <source>
        <dbReference type="ARBA" id="ARBA00022723"/>
    </source>
</evidence>
<dbReference type="GO" id="GO:0051539">
    <property type="term" value="F:4 iron, 4 sulfur cluster binding"/>
    <property type="evidence" value="ECO:0007669"/>
    <property type="project" value="InterPro"/>
</dbReference>
<dbReference type="GeneID" id="136801526"/>
<dbReference type="InterPro" id="IPR006638">
    <property type="entry name" value="Elp3/MiaA/NifB-like_rSAM"/>
</dbReference>
<dbReference type="Gene3D" id="3.20.20.70">
    <property type="entry name" value="Aldolase class I"/>
    <property type="match status" value="1"/>
</dbReference>
<dbReference type="Proteomes" id="UP000594262">
    <property type="component" value="Unplaced"/>
</dbReference>
<evidence type="ECO:0000256" key="8">
    <source>
        <dbReference type="ARBA" id="ARBA00023186"/>
    </source>
</evidence>
<dbReference type="Pfam" id="PF04055">
    <property type="entry name" value="Radical_SAM"/>
    <property type="match status" value="1"/>
</dbReference>
<dbReference type="RefSeq" id="XP_066914266.1">
    <property type="nucleotide sequence ID" value="XM_067058165.1"/>
</dbReference>
<dbReference type="GO" id="GO:0004109">
    <property type="term" value="F:coproporphyrinogen oxidase activity"/>
    <property type="evidence" value="ECO:0007669"/>
    <property type="project" value="InterPro"/>
</dbReference>
<dbReference type="InterPro" id="IPR010723">
    <property type="entry name" value="HemN_C"/>
</dbReference>
<organism evidence="12 13">
    <name type="scientific">Clytia hemisphaerica</name>
    <dbReference type="NCBI Taxonomy" id="252671"/>
    <lineage>
        <taxon>Eukaryota</taxon>
        <taxon>Metazoa</taxon>
        <taxon>Cnidaria</taxon>
        <taxon>Hydrozoa</taxon>
        <taxon>Hydroidolina</taxon>
        <taxon>Leptothecata</taxon>
        <taxon>Obeliida</taxon>
        <taxon>Clytiidae</taxon>
        <taxon>Clytia</taxon>
    </lineage>
</organism>
<dbReference type="PANTHER" id="PTHR13932:SF5">
    <property type="entry name" value="RADICAL S-ADENOSYL METHIONINE DOMAIN-CONTAINING PROTEIN 1, MITOCHONDRIAL"/>
    <property type="match status" value="1"/>
</dbReference>
<evidence type="ECO:0000259" key="11">
    <source>
        <dbReference type="PROSITE" id="PS51918"/>
    </source>
</evidence>
<dbReference type="InterPro" id="IPR007197">
    <property type="entry name" value="rSAM"/>
</dbReference>
<dbReference type="NCBIfam" id="TIGR00539">
    <property type="entry name" value="hemN_rel"/>
    <property type="match status" value="1"/>
</dbReference>
<evidence type="ECO:0000256" key="7">
    <source>
        <dbReference type="ARBA" id="ARBA00023014"/>
    </source>
</evidence>
<evidence type="ECO:0000256" key="9">
    <source>
        <dbReference type="ARBA" id="ARBA00033094"/>
    </source>
</evidence>
<dbReference type="PANTHER" id="PTHR13932">
    <property type="entry name" value="COPROPORPHYRINIGEN III OXIDASE"/>
    <property type="match status" value="1"/>
</dbReference>
<dbReference type="GO" id="GO:0006779">
    <property type="term" value="P:porphyrin-containing compound biosynthetic process"/>
    <property type="evidence" value="ECO:0007669"/>
    <property type="project" value="InterPro"/>
</dbReference>
<dbReference type="OrthoDB" id="10007451at2759"/>
<dbReference type="CDD" id="cd01335">
    <property type="entry name" value="Radical_SAM"/>
    <property type="match status" value="1"/>
</dbReference>
<evidence type="ECO:0000256" key="4">
    <source>
        <dbReference type="ARBA" id="ARBA00022691"/>
    </source>
</evidence>
<name>A0A7M5WZ17_9CNID</name>
<keyword evidence="3" id="KW-0349">Heme</keyword>
<keyword evidence="13" id="KW-1185">Reference proteome</keyword>
<evidence type="ECO:0000256" key="3">
    <source>
        <dbReference type="ARBA" id="ARBA00022617"/>
    </source>
</evidence>
<dbReference type="InterPro" id="IPR034505">
    <property type="entry name" value="Coproporphyrinogen-III_oxidase"/>
</dbReference>
<evidence type="ECO:0000256" key="6">
    <source>
        <dbReference type="ARBA" id="ARBA00023004"/>
    </source>
</evidence>
<dbReference type="SFLD" id="SFLDF00562">
    <property type="entry name" value="HemN-like__clustered_with_heat"/>
    <property type="match status" value="1"/>
</dbReference>
<dbReference type="GO" id="GO:0046872">
    <property type="term" value="F:metal ion binding"/>
    <property type="evidence" value="ECO:0007669"/>
    <property type="project" value="UniProtKB-KW"/>
</dbReference>
<reference evidence="12" key="1">
    <citation type="submission" date="2021-01" db="UniProtKB">
        <authorList>
            <consortium name="EnsemblMetazoa"/>
        </authorList>
    </citation>
    <scope>IDENTIFICATION</scope>
</reference>
<dbReference type="InterPro" id="IPR004559">
    <property type="entry name" value="HemW-like"/>
</dbReference>
<dbReference type="SMART" id="SM00729">
    <property type="entry name" value="Elp3"/>
    <property type="match status" value="1"/>
</dbReference>
<evidence type="ECO:0000313" key="12">
    <source>
        <dbReference type="EnsemblMetazoa" id="CLYHEMP014792.3"/>
    </source>
</evidence>
<dbReference type="AlphaFoldDB" id="A0A7M5WZ17"/>
<dbReference type="InterPro" id="IPR013785">
    <property type="entry name" value="Aldolase_TIM"/>
</dbReference>
<sequence>MRWAAKLVSTFPESFISKRRLLTSLLPRRCLSRDVNKIKATLYVHWPFCNKLCPYCDFNKYIRRNINEDEMIGGLQTDLEHFIKDYHIGEVKSVYFGGGTPSLAPPYVVSAILETIHKNAFIADSAEITLEANPTTTEESKLRNFKTEGINRVSIGIQALNNKDLKMLGREHTSEQAISCYKKAMELFGGRVSIDFMFGRPKQSVQDWKKELKQICDLGGNHVSLYQLTMKKHTPMERDHRKGRIFLPKDDALAEMYDLSVQMLDEVGLERYEVSNFAKLGHESYHNSAYWNDMDYIGIGPGAHGRLTSTSSNHTIRNRHEFQQIADPKRWMSQVKKKGHGISINRSLNHQENFEEMVLMGLRTRDGLSCKRLREMSGIAPDELMNIESIQELIDADLLQIDSSSMRVTTKGFSVLDSITREVIFAIEPRKT</sequence>
<dbReference type="SFLD" id="SFLDS00029">
    <property type="entry name" value="Radical_SAM"/>
    <property type="match status" value="2"/>
</dbReference>
<dbReference type="SUPFAM" id="SSF102114">
    <property type="entry name" value="Radical SAM enzymes"/>
    <property type="match status" value="1"/>
</dbReference>
<keyword evidence="4" id="KW-0949">S-adenosyl-L-methionine</keyword>
<dbReference type="GO" id="GO:0005739">
    <property type="term" value="C:mitochondrion"/>
    <property type="evidence" value="ECO:0007669"/>
    <property type="project" value="TreeGrafter"/>
</dbReference>
<evidence type="ECO:0000256" key="10">
    <source>
        <dbReference type="ARBA" id="ARBA00045130"/>
    </source>
</evidence>
<keyword evidence="5" id="KW-0479">Metal-binding</keyword>
<dbReference type="EnsemblMetazoa" id="CLYHEMT014792.3">
    <property type="protein sequence ID" value="CLYHEMP014792.3"/>
    <property type="gene ID" value="CLYHEMG014792"/>
</dbReference>
<keyword evidence="6" id="KW-0408">Iron</keyword>
<evidence type="ECO:0000256" key="2">
    <source>
        <dbReference type="ARBA" id="ARBA00014678"/>
    </source>
</evidence>
<dbReference type="Pfam" id="PF06969">
    <property type="entry name" value="HemN_C"/>
    <property type="match status" value="1"/>
</dbReference>
<evidence type="ECO:0000313" key="13">
    <source>
        <dbReference type="Proteomes" id="UP000594262"/>
    </source>
</evidence>
<dbReference type="SFLD" id="SFLDF00288">
    <property type="entry name" value="HemN-like__clustered_with_nucl"/>
    <property type="match status" value="1"/>
</dbReference>
<accession>A0A7M5WZ17</accession>
<proteinExistence type="inferred from homology"/>
<feature type="domain" description="Radical SAM core" evidence="11">
    <location>
        <begin position="34"/>
        <end position="270"/>
    </location>
</feature>
<dbReference type="SFLD" id="SFLDG01065">
    <property type="entry name" value="anaerobic_coproporphyrinogen-I"/>
    <property type="match status" value="2"/>
</dbReference>
<dbReference type="InterPro" id="IPR058240">
    <property type="entry name" value="rSAM_sf"/>
</dbReference>
<protein>
    <recommendedName>
        <fullName evidence="2">Radical S-adenosyl methionine domain-containing protein 1, mitochondrial</fullName>
    </recommendedName>
    <alternativeName>
        <fullName evidence="9">Putative heme chaperone</fullName>
    </alternativeName>
</protein>
<keyword evidence="7" id="KW-0411">Iron-sulfur</keyword>
<keyword evidence="8" id="KW-0143">Chaperone</keyword>